<name>A0ABX9W0K5_9GAMM</name>
<dbReference type="PRINTS" id="PR00095">
    <property type="entry name" value="ANTSNTHASEI"/>
</dbReference>
<dbReference type="InterPro" id="IPR005802">
    <property type="entry name" value="ADC_synth_comp_1"/>
</dbReference>
<evidence type="ECO:0000256" key="2">
    <source>
        <dbReference type="ARBA" id="ARBA00022679"/>
    </source>
</evidence>
<dbReference type="InterPro" id="IPR006805">
    <property type="entry name" value="Anth_synth_I_N"/>
</dbReference>
<evidence type="ECO:0000256" key="1">
    <source>
        <dbReference type="ARBA" id="ARBA00013139"/>
    </source>
</evidence>
<organism evidence="5 6">
    <name type="scientific">Zhongshania marina</name>
    <dbReference type="NCBI Taxonomy" id="2304603"/>
    <lineage>
        <taxon>Bacteria</taxon>
        <taxon>Pseudomonadati</taxon>
        <taxon>Pseudomonadota</taxon>
        <taxon>Gammaproteobacteria</taxon>
        <taxon>Cellvibrionales</taxon>
        <taxon>Spongiibacteraceae</taxon>
        <taxon>Zhongshania</taxon>
    </lineage>
</organism>
<protein>
    <recommendedName>
        <fullName evidence="1">aminodeoxychorismate synthase</fullName>
        <ecNumber evidence="1">2.6.1.85</ecNumber>
    </recommendedName>
</protein>
<dbReference type="PANTHER" id="PTHR11236:SF50">
    <property type="entry name" value="AMINODEOXYCHORISMATE SYNTHASE COMPONENT 1"/>
    <property type="match status" value="1"/>
</dbReference>
<dbReference type="InterPro" id="IPR019999">
    <property type="entry name" value="Anth_synth_I-like"/>
</dbReference>
<evidence type="ECO:0000313" key="5">
    <source>
        <dbReference type="EMBL" id="RNL57501.1"/>
    </source>
</evidence>
<feature type="domain" description="Chorismate-utilising enzyme C-terminal" evidence="3">
    <location>
        <begin position="203"/>
        <end position="456"/>
    </location>
</feature>
<accession>A0ABX9W0K5</accession>
<sequence length="468" mass="52746">MKKKLPEINCGIYGEDIILIDYMIDSCEYFEKLIGLKWPIFLDSGYPKQSSGRYDIISADPLETIICLNGSTVGYRSGLPSASYDSPWAAISNQLSKNSSVVNFDSEIPFSGGLMGYVGYNLDRKVNLNNKKIDGKVSDFPTMMLGRYGWALIQDHFLSISYLVFTNEYSEFKREALMSLLFSGESNSKGMFKILSPIITDCKKKYFRDLERIKTYLLNGDCYQINYSKEFSAEYAGDTFMAYKYLRDLLPSQYSCYFKADGQEILSFSPESFLKVDGRNVISKPIKGTSPRYQDQNKDIKSALELQKSLKDRAENIMIVDLIRNDLNRVCVPGSVGVENICEIESYANVHHLVSTIYGFLREDEGLVSLLKVCFPGGSITGAPKIRAMEIIDELESFDRRIYCGSVGYIGYNGRMNLNISIRTLFADGKVLRCWAGGGIVMDSDPQKEYEEVMCKIGIILDGLSKFG</sequence>
<keyword evidence="2 5" id="KW-0808">Transferase</keyword>
<dbReference type="EC" id="2.6.1.85" evidence="1"/>
<reference evidence="5 6" key="1">
    <citation type="submission" date="2018-10" db="EMBL/GenBank/DDBJ databases">
        <title>Draft genome sequence of Zhongshania sp. DSW25-10.</title>
        <authorList>
            <person name="Oh J."/>
        </authorList>
    </citation>
    <scope>NUCLEOTIDE SEQUENCE [LARGE SCALE GENOMIC DNA]</scope>
    <source>
        <strain evidence="5 6">DSW25-10</strain>
    </source>
</reference>
<dbReference type="NCBIfam" id="TIGR00553">
    <property type="entry name" value="pabB"/>
    <property type="match status" value="1"/>
</dbReference>
<dbReference type="InterPro" id="IPR015890">
    <property type="entry name" value="Chorismate_C"/>
</dbReference>
<dbReference type="Proteomes" id="UP000274695">
    <property type="component" value="Unassembled WGS sequence"/>
</dbReference>
<dbReference type="RefSeq" id="WP_123183798.1">
    <property type="nucleotide sequence ID" value="NZ_RHGB01000038.1"/>
</dbReference>
<dbReference type="InterPro" id="IPR005801">
    <property type="entry name" value="ADC_synthase"/>
</dbReference>
<dbReference type="Pfam" id="PF04715">
    <property type="entry name" value="Anth_synt_I_N"/>
    <property type="match status" value="1"/>
</dbReference>
<feature type="domain" description="Anthranilate synthase component I N-terminal" evidence="4">
    <location>
        <begin position="27"/>
        <end position="157"/>
    </location>
</feature>
<dbReference type="SUPFAM" id="SSF56322">
    <property type="entry name" value="ADC synthase"/>
    <property type="match status" value="1"/>
</dbReference>
<evidence type="ECO:0000259" key="4">
    <source>
        <dbReference type="Pfam" id="PF04715"/>
    </source>
</evidence>
<keyword evidence="6" id="KW-1185">Reference proteome</keyword>
<proteinExistence type="predicted"/>
<gene>
    <name evidence="5" type="primary">pabB</name>
    <name evidence="5" type="ORF">D0911_18830</name>
</gene>
<keyword evidence="5" id="KW-0032">Aminotransferase</keyword>
<dbReference type="Pfam" id="PF00425">
    <property type="entry name" value="Chorismate_bind"/>
    <property type="match status" value="1"/>
</dbReference>
<dbReference type="Gene3D" id="3.60.120.10">
    <property type="entry name" value="Anthranilate synthase"/>
    <property type="match status" value="1"/>
</dbReference>
<evidence type="ECO:0000313" key="6">
    <source>
        <dbReference type="Proteomes" id="UP000274695"/>
    </source>
</evidence>
<dbReference type="EMBL" id="RHGB01000038">
    <property type="protein sequence ID" value="RNL57501.1"/>
    <property type="molecule type" value="Genomic_DNA"/>
</dbReference>
<dbReference type="PANTHER" id="PTHR11236">
    <property type="entry name" value="AMINOBENZOATE/ANTHRANILATE SYNTHASE"/>
    <property type="match status" value="1"/>
</dbReference>
<comment type="caution">
    <text evidence="5">The sequence shown here is derived from an EMBL/GenBank/DDBJ whole genome shotgun (WGS) entry which is preliminary data.</text>
</comment>
<evidence type="ECO:0000259" key="3">
    <source>
        <dbReference type="Pfam" id="PF00425"/>
    </source>
</evidence>
<dbReference type="GO" id="GO:0046820">
    <property type="term" value="F:4-amino-4-deoxychorismate synthase activity"/>
    <property type="evidence" value="ECO:0007669"/>
    <property type="project" value="UniProtKB-EC"/>
</dbReference>